<evidence type="ECO:0000313" key="2">
    <source>
        <dbReference type="EMBL" id="MFC4161301.1"/>
    </source>
</evidence>
<feature type="chain" id="PRO_5045416772" evidence="1">
    <location>
        <begin position="32"/>
        <end position="176"/>
    </location>
</feature>
<dbReference type="EMBL" id="JBHSBU010000001">
    <property type="protein sequence ID" value="MFC4161301.1"/>
    <property type="molecule type" value="Genomic_DNA"/>
</dbReference>
<gene>
    <name evidence="2" type="ORF">ACFOW7_18335</name>
</gene>
<comment type="caution">
    <text evidence="2">The sequence shown here is derived from an EMBL/GenBank/DDBJ whole genome shotgun (WGS) entry which is preliminary data.</text>
</comment>
<proteinExistence type="predicted"/>
<keyword evidence="3" id="KW-1185">Reference proteome</keyword>
<dbReference type="RefSeq" id="WP_378167085.1">
    <property type="nucleotide sequence ID" value="NZ_JBHSBU010000001.1"/>
</dbReference>
<dbReference type="Proteomes" id="UP001595791">
    <property type="component" value="Unassembled WGS sequence"/>
</dbReference>
<evidence type="ECO:0000313" key="3">
    <source>
        <dbReference type="Proteomes" id="UP001595791"/>
    </source>
</evidence>
<dbReference type="Gene3D" id="2.60.40.2970">
    <property type="match status" value="1"/>
</dbReference>
<keyword evidence="1" id="KW-0732">Signal</keyword>
<reference evidence="3" key="1">
    <citation type="journal article" date="2019" name="Int. J. Syst. Evol. Microbiol.">
        <title>The Global Catalogue of Microorganisms (GCM) 10K type strain sequencing project: providing services to taxonomists for standard genome sequencing and annotation.</title>
        <authorList>
            <consortium name="The Broad Institute Genomics Platform"/>
            <consortium name="The Broad Institute Genome Sequencing Center for Infectious Disease"/>
            <person name="Wu L."/>
            <person name="Ma J."/>
        </authorList>
    </citation>
    <scope>NUCLEOTIDE SEQUENCE [LARGE SCALE GENOMIC DNA]</scope>
    <source>
        <strain evidence="3">LMG 29894</strain>
    </source>
</reference>
<evidence type="ECO:0000256" key="1">
    <source>
        <dbReference type="SAM" id="SignalP"/>
    </source>
</evidence>
<accession>A0ABV8MVF1</accession>
<feature type="signal peptide" evidence="1">
    <location>
        <begin position="1"/>
        <end position="31"/>
    </location>
</feature>
<protein>
    <submittedName>
        <fullName evidence="2">Uncharacterized protein</fullName>
    </submittedName>
</protein>
<sequence>MTAAKSYRLSQLVRPLCAAGFFLAGVSVCHAAPAPRFDCRLEVKASQAGQPVELHWRLHNPGQQRWRVLVWNTPLEGLLNRYLRVSREGVEVEFDGPMLKRGAPTAEEYRLLRPRSSLDGRVDLKLAYDLSKPGRYRLEWTGHLHDVAGAGETVPRANGAMRAVELHCPAVEFSLR</sequence>
<name>A0ABV8MVF1_9NEIS</name>
<organism evidence="2 3">
    <name type="scientific">Chitinimonas lacunae</name>
    <dbReference type="NCBI Taxonomy" id="1963018"/>
    <lineage>
        <taxon>Bacteria</taxon>
        <taxon>Pseudomonadati</taxon>
        <taxon>Pseudomonadota</taxon>
        <taxon>Betaproteobacteria</taxon>
        <taxon>Neisseriales</taxon>
        <taxon>Chitinibacteraceae</taxon>
        <taxon>Chitinimonas</taxon>
    </lineage>
</organism>